<name>A0A6G1DVA7_9ORYZ</name>
<accession>A0A6G1DVA7</accession>
<comment type="caution">
    <text evidence="2">The sequence shown here is derived from an EMBL/GenBank/DDBJ whole genome shotgun (WGS) entry which is preliminary data.</text>
</comment>
<dbReference type="AlphaFoldDB" id="A0A6G1DVA7"/>
<evidence type="ECO:0000256" key="1">
    <source>
        <dbReference type="SAM" id="MobiDB-lite"/>
    </source>
</evidence>
<reference evidence="2 3" key="1">
    <citation type="submission" date="2019-11" db="EMBL/GenBank/DDBJ databases">
        <title>Whole genome sequence of Oryza granulata.</title>
        <authorList>
            <person name="Li W."/>
        </authorList>
    </citation>
    <scope>NUCLEOTIDE SEQUENCE [LARGE SCALE GENOMIC DNA]</scope>
    <source>
        <strain evidence="3">cv. Menghai</strain>
        <tissue evidence="2">Leaf</tissue>
    </source>
</reference>
<proteinExistence type="predicted"/>
<feature type="region of interest" description="Disordered" evidence="1">
    <location>
        <begin position="29"/>
        <end position="64"/>
    </location>
</feature>
<organism evidence="2 3">
    <name type="scientific">Oryza meyeriana var. granulata</name>
    <dbReference type="NCBI Taxonomy" id="110450"/>
    <lineage>
        <taxon>Eukaryota</taxon>
        <taxon>Viridiplantae</taxon>
        <taxon>Streptophyta</taxon>
        <taxon>Embryophyta</taxon>
        <taxon>Tracheophyta</taxon>
        <taxon>Spermatophyta</taxon>
        <taxon>Magnoliopsida</taxon>
        <taxon>Liliopsida</taxon>
        <taxon>Poales</taxon>
        <taxon>Poaceae</taxon>
        <taxon>BOP clade</taxon>
        <taxon>Oryzoideae</taxon>
        <taxon>Oryzeae</taxon>
        <taxon>Oryzinae</taxon>
        <taxon>Oryza</taxon>
        <taxon>Oryza meyeriana</taxon>
    </lineage>
</organism>
<dbReference type="Proteomes" id="UP000479710">
    <property type="component" value="Unassembled WGS sequence"/>
</dbReference>
<gene>
    <name evidence="2" type="ORF">E2562_007633</name>
</gene>
<dbReference type="EMBL" id="SPHZ02000005">
    <property type="protein sequence ID" value="KAF0916558.1"/>
    <property type="molecule type" value="Genomic_DNA"/>
</dbReference>
<evidence type="ECO:0000313" key="3">
    <source>
        <dbReference type="Proteomes" id="UP000479710"/>
    </source>
</evidence>
<protein>
    <submittedName>
        <fullName evidence="2">Uncharacterized protein</fullName>
    </submittedName>
</protein>
<keyword evidence="3" id="KW-1185">Reference proteome</keyword>
<sequence length="64" mass="7255">MVEATVGLDPVKTIPYMHAIEISSRYRLNRPLPQEPSSPVRADDSTFNTRSCRRQKEPSSLVIL</sequence>
<evidence type="ECO:0000313" key="2">
    <source>
        <dbReference type="EMBL" id="KAF0916558.1"/>
    </source>
</evidence>